<dbReference type="RefSeq" id="XP_033690323.1">
    <property type="nucleotide sequence ID" value="XM_033826536.1"/>
</dbReference>
<dbReference type="EMBL" id="ML987190">
    <property type="protein sequence ID" value="KAF2255319.1"/>
    <property type="molecule type" value="Genomic_DNA"/>
</dbReference>
<dbReference type="AlphaFoldDB" id="A0A6A6IXV0"/>
<feature type="compositionally biased region" description="Basic and acidic residues" evidence="1">
    <location>
        <begin position="100"/>
        <end position="112"/>
    </location>
</feature>
<evidence type="ECO:0000256" key="1">
    <source>
        <dbReference type="SAM" id="MobiDB-lite"/>
    </source>
</evidence>
<dbReference type="Proteomes" id="UP000800094">
    <property type="component" value="Unassembled WGS sequence"/>
</dbReference>
<feature type="compositionally biased region" description="Polar residues" evidence="1">
    <location>
        <begin position="254"/>
        <end position="271"/>
    </location>
</feature>
<feature type="region of interest" description="Disordered" evidence="1">
    <location>
        <begin position="1"/>
        <end position="20"/>
    </location>
</feature>
<feature type="compositionally biased region" description="Basic and acidic residues" evidence="1">
    <location>
        <begin position="41"/>
        <end position="69"/>
    </location>
</feature>
<feature type="compositionally biased region" description="Basic and acidic residues" evidence="1">
    <location>
        <begin position="210"/>
        <end position="219"/>
    </location>
</feature>
<accession>A0A6A6IXV0</accession>
<feature type="compositionally biased region" description="Basic and acidic residues" evidence="1">
    <location>
        <begin position="133"/>
        <end position="142"/>
    </location>
</feature>
<name>A0A6A6IXV0_9PLEO</name>
<feature type="compositionally biased region" description="Polar residues" evidence="1">
    <location>
        <begin position="354"/>
        <end position="363"/>
    </location>
</feature>
<protein>
    <submittedName>
        <fullName evidence="2">Uncharacterized protein</fullName>
    </submittedName>
</protein>
<dbReference type="GeneID" id="54579866"/>
<evidence type="ECO:0000313" key="2">
    <source>
        <dbReference type="EMBL" id="KAF2255319.1"/>
    </source>
</evidence>
<feature type="compositionally biased region" description="Polar residues" evidence="1">
    <location>
        <begin position="412"/>
        <end position="423"/>
    </location>
</feature>
<proteinExistence type="predicted"/>
<sequence length="726" mass="79825">MPPKGLYSIPRHHLYGGQMARRTTFNSKDFEDAAPAQLDGAAERQRKDEKKPRKKEKDSLGEKKKKDGAQVEPTSGGPVQPGGAVKPHQEGEKKSRKKNRDSLGDKKNEDGAKVIGVTPEVKDSKIKRKRDKKKGEEIQEHHSSKKKRKRESEVSVDTPTAKDTANGRFVIGENLVKDVEASLNGHTSRVVGTEAPQVEQPSKKKKASKKSKDVERQEQLEVSGAVQNGPTKTPEKLKSKKHKGKSDGGVGQKNGETTPNAPAPAAQSTPKKTPVPLPQVSRVPVSSATHHLQQPPSEIRDREPNVLVPETPPSRSIKKAHADRMTPIPFPLSHPTGNQTAGRKPPKKERLTALFSTPTSTGSAPAPLAKPKQSVPTPSIPNALTDANLEQFTQPLNDAPKPRPRAKGGSSAGTSLPDSTTSSMSIDEMFARVPKPYVRSGAEVYPFIATKAKKKTRETHEEAPVNVFNGIFHDLQKAVNFTEERGYLEEYLVWANDHEAVRLPCLGSVTGCNLKKEEILRLGKEENMSMSILGHLDYGGGDSNALMEADLHAQNAENFLMMAVHARVPVPIGRLEGLWTLYCPKYSETHFDKYGFGQRTLIISSIAGFKDTNTYTARLHIPPRSMPISIRAFTSPPHASFRSTTIETVAEGYKMDVVFLGNGYLQMRADLNLLLRGKATEEVEGKKADMEFIGVHEKATPWVEQKDELEEEGKRLFAKYDGGGRE</sequence>
<feature type="region of interest" description="Disordered" evidence="1">
    <location>
        <begin position="26"/>
        <end position="171"/>
    </location>
</feature>
<reference evidence="2" key="1">
    <citation type="journal article" date="2020" name="Stud. Mycol.">
        <title>101 Dothideomycetes genomes: a test case for predicting lifestyles and emergence of pathogens.</title>
        <authorList>
            <person name="Haridas S."/>
            <person name="Albert R."/>
            <person name="Binder M."/>
            <person name="Bloem J."/>
            <person name="Labutti K."/>
            <person name="Salamov A."/>
            <person name="Andreopoulos B."/>
            <person name="Baker S."/>
            <person name="Barry K."/>
            <person name="Bills G."/>
            <person name="Bluhm B."/>
            <person name="Cannon C."/>
            <person name="Castanera R."/>
            <person name="Culley D."/>
            <person name="Daum C."/>
            <person name="Ezra D."/>
            <person name="Gonzalez J."/>
            <person name="Henrissat B."/>
            <person name="Kuo A."/>
            <person name="Liang C."/>
            <person name="Lipzen A."/>
            <person name="Lutzoni F."/>
            <person name="Magnuson J."/>
            <person name="Mondo S."/>
            <person name="Nolan M."/>
            <person name="Ohm R."/>
            <person name="Pangilinan J."/>
            <person name="Park H.-J."/>
            <person name="Ramirez L."/>
            <person name="Alfaro M."/>
            <person name="Sun H."/>
            <person name="Tritt A."/>
            <person name="Yoshinaga Y."/>
            <person name="Zwiers L.-H."/>
            <person name="Turgeon B."/>
            <person name="Goodwin S."/>
            <person name="Spatafora J."/>
            <person name="Crous P."/>
            <person name="Grigoriev I."/>
        </authorList>
    </citation>
    <scope>NUCLEOTIDE SEQUENCE</scope>
    <source>
        <strain evidence="2">CBS 122368</strain>
    </source>
</reference>
<gene>
    <name evidence="2" type="ORF">BU26DRAFT_500903</name>
</gene>
<feature type="compositionally biased region" description="Polar residues" evidence="1">
    <location>
        <begin position="284"/>
        <end position="296"/>
    </location>
</feature>
<keyword evidence="3" id="KW-1185">Reference proteome</keyword>
<evidence type="ECO:0000313" key="3">
    <source>
        <dbReference type="Proteomes" id="UP000800094"/>
    </source>
</evidence>
<dbReference type="OrthoDB" id="3685818at2759"/>
<organism evidence="2 3">
    <name type="scientific">Trematosphaeria pertusa</name>
    <dbReference type="NCBI Taxonomy" id="390896"/>
    <lineage>
        <taxon>Eukaryota</taxon>
        <taxon>Fungi</taxon>
        <taxon>Dikarya</taxon>
        <taxon>Ascomycota</taxon>
        <taxon>Pezizomycotina</taxon>
        <taxon>Dothideomycetes</taxon>
        <taxon>Pleosporomycetidae</taxon>
        <taxon>Pleosporales</taxon>
        <taxon>Massarineae</taxon>
        <taxon>Trematosphaeriaceae</taxon>
        <taxon>Trematosphaeria</taxon>
    </lineage>
</organism>
<feature type="region of interest" description="Disordered" evidence="1">
    <location>
        <begin position="185"/>
        <end position="423"/>
    </location>
</feature>